<evidence type="ECO:0000313" key="2">
    <source>
        <dbReference type="EMBL" id="QUL98022.1"/>
    </source>
</evidence>
<name>A0AAT9LAB4_9FIRM</name>
<dbReference type="PIRSF" id="PIRSF004923">
    <property type="entry name" value="RseC"/>
    <property type="match status" value="1"/>
</dbReference>
<feature type="transmembrane region" description="Helical" evidence="1">
    <location>
        <begin position="72"/>
        <end position="93"/>
    </location>
</feature>
<dbReference type="InterPro" id="IPR007359">
    <property type="entry name" value="SigmaE_reg_RseC_MucC"/>
</dbReference>
<feature type="transmembrane region" description="Helical" evidence="1">
    <location>
        <begin position="99"/>
        <end position="118"/>
    </location>
</feature>
<protein>
    <submittedName>
        <fullName evidence="2">SoxR reducing system RseC family protein</fullName>
    </submittedName>
</protein>
<reference evidence="2" key="1">
    <citation type="submission" date="2020-10" db="EMBL/GenBank/DDBJ databases">
        <authorList>
            <person name="Kadnikov V."/>
            <person name="Beletsky A.V."/>
            <person name="Mardanov A.V."/>
            <person name="Karnachuk O.V."/>
            <person name="Ravin N.V."/>
        </authorList>
    </citation>
    <scope>NUCLEOTIDE SEQUENCE</scope>
    <source>
        <strain evidence="2">Bu02</strain>
    </source>
</reference>
<keyword evidence="1" id="KW-0812">Transmembrane</keyword>
<sequence length="143" mass="15709">MKEIGRVISVGEKRVLVEVERGPACSECGRCGGHIAFGDKSLTVEATYVGRVKPGDLVELEISDGDYLKLSFLLYIFPLIASGIGYGVGWLLGRTLGNGSLWAWIFAAGGLGLSFFWLRHYDMVAREQGRYLPVARALNQRDL</sequence>
<dbReference type="AlphaFoldDB" id="A0AAT9LAB4"/>
<dbReference type="Pfam" id="PF04246">
    <property type="entry name" value="RseC_MucC"/>
    <property type="match status" value="1"/>
</dbReference>
<keyword evidence="1" id="KW-0472">Membrane</keyword>
<dbReference type="InterPro" id="IPR026268">
    <property type="entry name" value="RseC"/>
</dbReference>
<accession>A0AAT9LAB4</accession>
<evidence type="ECO:0000256" key="1">
    <source>
        <dbReference type="SAM" id="Phobius"/>
    </source>
</evidence>
<gene>
    <name evidence="2" type="ORF">IMF26_08105</name>
</gene>
<organism evidence="2">
    <name type="scientific">Candidatus Fermentithermobacillus carboniphilus</name>
    <dbReference type="NCBI Taxonomy" id="3085328"/>
    <lineage>
        <taxon>Bacteria</taxon>
        <taxon>Bacillati</taxon>
        <taxon>Bacillota</taxon>
        <taxon>Candidatus Fermentithermobacillia</taxon>
        <taxon>Candidatus Fermentithermobacillales</taxon>
        <taxon>Candidatus Fermentithermobacillaceae</taxon>
        <taxon>Candidatus Fermentithermobacillus</taxon>
    </lineage>
</organism>
<dbReference type="PANTHER" id="PTHR35867">
    <property type="entry name" value="PROTEIN RSEC"/>
    <property type="match status" value="1"/>
</dbReference>
<keyword evidence="1" id="KW-1133">Transmembrane helix</keyword>
<reference evidence="2" key="2">
    <citation type="journal article" date="2023" name="Biology">
        <title>Prokaryotic Life Associated with Coal-Fire Gas Vents Revealed by Metagenomics.</title>
        <authorList>
            <person name="Kadnikov V.V."/>
            <person name="Mardanov A.V."/>
            <person name="Beletsky A.V."/>
            <person name="Karnachuk O.V."/>
            <person name="Ravin N.V."/>
        </authorList>
    </citation>
    <scope>NUCLEOTIDE SEQUENCE</scope>
    <source>
        <strain evidence="2">Bu02</strain>
    </source>
</reference>
<dbReference type="EMBL" id="CP062796">
    <property type="protein sequence ID" value="QUL98022.1"/>
    <property type="molecule type" value="Genomic_DNA"/>
</dbReference>
<dbReference type="KEGG" id="fcz:IMF26_08105"/>
<dbReference type="PANTHER" id="PTHR35867:SF1">
    <property type="entry name" value="PROTEIN RSEC"/>
    <property type="match status" value="1"/>
</dbReference>
<proteinExistence type="predicted"/>